<dbReference type="RefSeq" id="XP_008823707.1">
    <property type="nucleotide sequence ID" value="XM_008825485.3"/>
</dbReference>
<protein>
    <submittedName>
        <fullName evidence="2">RAD9-HUS1-RAD1 interacting nuclear orphan 1</fullName>
    </submittedName>
</protein>
<dbReference type="CTD" id="83695"/>
<dbReference type="OrthoDB" id="9942438at2759"/>
<dbReference type="Proteomes" id="UP000694381">
    <property type="component" value="Unassembled WGS sequence"/>
</dbReference>
<dbReference type="GO" id="GO:0000725">
    <property type="term" value="P:recombinational repair"/>
    <property type="evidence" value="ECO:0007669"/>
    <property type="project" value="Ensembl"/>
</dbReference>
<name>A0A8C6QBM0_NANGA</name>
<dbReference type="GeneID" id="103727553"/>
<feature type="compositionally biased region" description="Basic and acidic residues" evidence="1">
    <location>
        <begin position="165"/>
        <end position="176"/>
    </location>
</feature>
<dbReference type="GO" id="GO:0070318">
    <property type="term" value="P:positive regulation of G0 to G1 transition"/>
    <property type="evidence" value="ECO:0007669"/>
    <property type="project" value="Ensembl"/>
</dbReference>
<sequence length="237" mass="27154">MPPKKRCCQRYQRPQLIFYQQPLEGPKHHCESPQRPMTRPLQVPSKPIDKGTIISWVSPQFDVTVESQFPAHRKHHHRDQARQSTRKSACKFPRLMFESPQSSNSETLAISLNRESPHHLEKDNPRRPLVPVLSPPNCGELSMYTSQSLPHEFIPPDIQTPGSSVREDPISPDQRENSLPSFILAGAPDSPEPGPVLVKDTPEEEYGLKVTWRRRSQLFAYLKEKGKLSRSQFLVKI</sequence>
<proteinExistence type="predicted"/>
<dbReference type="OMA" id="PKHHYGS"/>
<dbReference type="GO" id="GO:0097681">
    <property type="term" value="P:double-strand break repair via alternative nonhomologous end joining"/>
    <property type="evidence" value="ECO:0007669"/>
    <property type="project" value="Ensembl"/>
</dbReference>
<reference evidence="2" key="1">
    <citation type="submission" date="2025-08" db="UniProtKB">
        <authorList>
            <consortium name="Ensembl"/>
        </authorList>
    </citation>
    <scope>IDENTIFICATION</scope>
</reference>
<dbReference type="Ensembl" id="ENSNGAT00000001637.1">
    <property type="protein sequence ID" value="ENSNGAP00000001612.1"/>
    <property type="gene ID" value="ENSNGAG00000001201.1"/>
</dbReference>
<reference evidence="2" key="2">
    <citation type="submission" date="2025-09" db="UniProtKB">
        <authorList>
            <consortium name="Ensembl"/>
        </authorList>
    </citation>
    <scope>IDENTIFICATION</scope>
</reference>
<organism evidence="2 3">
    <name type="scientific">Nannospalax galili</name>
    <name type="common">Northern Israeli blind subterranean mole rat</name>
    <name type="synonym">Spalax galili</name>
    <dbReference type="NCBI Taxonomy" id="1026970"/>
    <lineage>
        <taxon>Eukaryota</taxon>
        <taxon>Metazoa</taxon>
        <taxon>Chordata</taxon>
        <taxon>Craniata</taxon>
        <taxon>Vertebrata</taxon>
        <taxon>Euteleostomi</taxon>
        <taxon>Mammalia</taxon>
        <taxon>Eutheria</taxon>
        <taxon>Euarchontoglires</taxon>
        <taxon>Glires</taxon>
        <taxon>Rodentia</taxon>
        <taxon>Myomorpha</taxon>
        <taxon>Muroidea</taxon>
        <taxon>Spalacidae</taxon>
        <taxon>Spalacinae</taxon>
        <taxon>Nannospalax</taxon>
    </lineage>
</organism>
<dbReference type="RefSeq" id="XP_017651680.1">
    <property type="nucleotide sequence ID" value="XM_017796191.2"/>
</dbReference>
<dbReference type="InterPro" id="IPR029293">
    <property type="entry name" value="RHNO1"/>
</dbReference>
<dbReference type="GO" id="GO:0034644">
    <property type="term" value="P:cellular response to UV"/>
    <property type="evidence" value="ECO:0007669"/>
    <property type="project" value="Ensembl"/>
</dbReference>
<gene>
    <name evidence="2" type="primary">Rhno1</name>
</gene>
<dbReference type="Pfam" id="PF15319">
    <property type="entry name" value="RHINO"/>
    <property type="match status" value="1"/>
</dbReference>
<accession>A0A8C6QBM0</accession>
<dbReference type="GO" id="GO:1990166">
    <property type="term" value="P:protein localization to site of double-strand break"/>
    <property type="evidence" value="ECO:0007669"/>
    <property type="project" value="Ensembl"/>
</dbReference>
<evidence type="ECO:0000256" key="1">
    <source>
        <dbReference type="SAM" id="MobiDB-lite"/>
    </source>
</evidence>
<keyword evidence="3" id="KW-1185">Reference proteome</keyword>
<dbReference type="GO" id="GO:0035861">
    <property type="term" value="C:site of double-strand break"/>
    <property type="evidence" value="ECO:0007669"/>
    <property type="project" value="Ensembl"/>
</dbReference>
<feature type="region of interest" description="Disordered" evidence="1">
    <location>
        <begin position="158"/>
        <end position="177"/>
    </location>
</feature>
<dbReference type="KEGG" id="ngi:103727553"/>
<feature type="region of interest" description="Disordered" evidence="1">
    <location>
        <begin position="22"/>
        <end position="46"/>
    </location>
</feature>
<dbReference type="PANTHER" id="PTHR35541">
    <property type="entry name" value="RAD9, HUS1, RAD1-INTERACTING NUCLEAR ORPHAN PROTEIN 1"/>
    <property type="match status" value="1"/>
</dbReference>
<dbReference type="GO" id="GO:0071479">
    <property type="term" value="P:cellular response to ionizing radiation"/>
    <property type="evidence" value="ECO:0007669"/>
    <property type="project" value="Ensembl"/>
</dbReference>
<dbReference type="GO" id="GO:0000785">
    <property type="term" value="C:chromatin"/>
    <property type="evidence" value="ECO:0007669"/>
    <property type="project" value="Ensembl"/>
</dbReference>
<dbReference type="AlphaFoldDB" id="A0A8C6QBM0"/>
<dbReference type="GO" id="GO:0000077">
    <property type="term" value="P:DNA damage checkpoint signaling"/>
    <property type="evidence" value="ECO:0007669"/>
    <property type="project" value="Ensembl"/>
</dbReference>
<dbReference type="GO" id="GO:0140463">
    <property type="term" value="F:chromatin-protein adaptor activity"/>
    <property type="evidence" value="ECO:0007669"/>
    <property type="project" value="Ensembl"/>
</dbReference>
<evidence type="ECO:0000313" key="3">
    <source>
        <dbReference type="Proteomes" id="UP000694381"/>
    </source>
</evidence>
<dbReference type="PANTHER" id="PTHR35541:SF1">
    <property type="entry name" value="RAD9, HUS1, RAD1-INTERACTING NUCLEAR ORPHAN PROTEIN 1"/>
    <property type="match status" value="1"/>
</dbReference>
<dbReference type="GeneTree" id="ENSGT00390000003219"/>
<dbReference type="GO" id="GO:0005634">
    <property type="term" value="C:nucleus"/>
    <property type="evidence" value="ECO:0007669"/>
    <property type="project" value="Ensembl"/>
</dbReference>
<evidence type="ECO:0000313" key="2">
    <source>
        <dbReference type="Ensembl" id="ENSNGAP00000001612.1"/>
    </source>
</evidence>